<dbReference type="GO" id="GO:0008017">
    <property type="term" value="F:microtubule binding"/>
    <property type="evidence" value="ECO:0007669"/>
    <property type="project" value="InterPro"/>
</dbReference>
<reference evidence="5" key="1">
    <citation type="submission" date="2025-08" db="UniProtKB">
        <authorList>
            <consortium name="Ensembl"/>
        </authorList>
    </citation>
    <scope>IDENTIFICATION</scope>
</reference>
<feature type="region of interest" description="Disordered" evidence="2">
    <location>
        <begin position="1438"/>
        <end position="1504"/>
    </location>
</feature>
<dbReference type="PANTHER" id="PTHR18874">
    <property type="entry name" value="CMF/LEK/CENP CELL DIVISION-RELATED"/>
    <property type="match status" value="1"/>
</dbReference>
<dbReference type="GO" id="GO:0005634">
    <property type="term" value="C:nucleus"/>
    <property type="evidence" value="ECO:0007669"/>
    <property type="project" value="TreeGrafter"/>
</dbReference>
<dbReference type="InterPro" id="IPR018302">
    <property type="entry name" value="CenpF/LEK1_Rb-prot-bd"/>
</dbReference>
<dbReference type="Pfam" id="PF10473">
    <property type="entry name" value="CENP-F_leu_zip"/>
    <property type="match status" value="2"/>
</dbReference>
<feature type="compositionally biased region" description="Basic and acidic residues" evidence="2">
    <location>
        <begin position="1475"/>
        <end position="1488"/>
    </location>
</feature>
<dbReference type="OrthoDB" id="10255522at2759"/>
<organism evidence="5 6">
    <name type="scientific">Malurus cyaneus samueli</name>
    <dbReference type="NCBI Taxonomy" id="2593467"/>
    <lineage>
        <taxon>Eukaryota</taxon>
        <taxon>Metazoa</taxon>
        <taxon>Chordata</taxon>
        <taxon>Craniata</taxon>
        <taxon>Vertebrata</taxon>
        <taxon>Euteleostomi</taxon>
        <taxon>Archelosauria</taxon>
        <taxon>Archosauria</taxon>
        <taxon>Dinosauria</taxon>
        <taxon>Saurischia</taxon>
        <taxon>Theropoda</taxon>
        <taxon>Coelurosauria</taxon>
        <taxon>Aves</taxon>
        <taxon>Neognathae</taxon>
        <taxon>Neoaves</taxon>
        <taxon>Telluraves</taxon>
        <taxon>Australaves</taxon>
        <taxon>Passeriformes</taxon>
        <taxon>Meliphagoidea</taxon>
        <taxon>Maluridae</taxon>
        <taxon>Malurus</taxon>
    </lineage>
</organism>
<keyword evidence="6" id="KW-1185">Reference proteome</keyword>
<sequence>MEEKDIDPSSVLLASSLQVTMNHLSELEKMCERLQSENTVLASGFKDAKTNGITSIDEQEKENTVNADSDLKAENAPDELMDQSDNSDLGMCSDKEMPFRLKECSTSDYEDLKLSSKEVKTHFAEVRERLLTFQNEHLKLFEQHCSMSSKICELQSCIEILKAENSSLSTSLSSAHVDSVRVSLSSSRDDTLSKLDKTKAMDSSSDFSINPCLVEVSEVVDSRNSSTWTGKMNQPESSIEVISEDATEVLVENCPNDHSLDSVRELRSVTPRKSNLENKIEELQMLCQTYEKAIKVLEDQFQVQENMKNEEIQELKEVILSERKEIDHLKQQNLSEKEEWQQKLNNVTMDMECKLAAERKQTENLSLELEAARLQLQVLDLSSHSLLCTDIENVSKNNSPYKLGVPVENSALRNNNLKIVSIEKMTAEDASLCENETESTEARLMEYYTEKISGEHMECRNMSGKRISLPSDHTSALSFSSSEVLSAGYFCENQITTEMFQEEAKQQTAENLKLIYEIEKEQTQVDLIMQVQQLNSEMNFQKPQSASNSSAFAELEEAIVAAKKENSDIKEKHKSISVNKQELPLQALSLEKEPETLKSELEICKVGLSSAADTLDDVEMLKSDCQEQFLAAENKQESPKSEQVNTESHALFTEHDIEMFQAKCQQLEREREMNLKTISSFQEHLVSVTAERNYIGQELGILSESKKELDQKYQKLQEKLKELETTKMDSGELIRRLEDEVKTQAKLLDTAKSDVNQLSNEKDHLLQKLQSLENDAVSFTLEKEKFQNEAADSKKEKELIARELETMQHKLSSSEMENSKLSKSLEGLLMEKGELAARLSSAQKEADQLRCGIEKLKVKIESDEKKKRHIAEKLRDNERKADSLQDKIERLERELEMSEKNLEDTIIELETAKGEAETLATEMGEMTEKLKCSNLQIDVLTSQKDCLVKDLKEMQERLLELESSHLTAAKQLEEKIQIKDELENTVMLLKSELKNMSQKLESSCKEEADARAKEQALISQVDHLEQDKIMLLQECQELKNESIKLGQTRELLVQELMDCKQKLDEKVQENGALEKQVKETEALSLQLTHMHHELECWHQEKERLQNLIAELKLKEHFSGGESSLDILNVLKMSYKGLEKELESTLCEKSTLFEKVNELSENQTELQVKLNNTEQKIAQLQEERNKLAEEMQCVQEHSEKNKIQLHLTMSEKNELTRSLEMVQNQLQEKESEIKREISEYKDRLLQAEKRHQDALTEVNQKNEVEIEACHEKISSLEHFISSQKLEIEHLKSNKEQLNNSLKKANQAIGELLKTKADNSNIIIQLKKENEYTHSRVQMWMKSCKQLEQEKEMLQKQLAEHDELLKKENLNVGENAITEEMKLKLEELQESTKVKTREANENLEKYCSLIVKYHKLEEANEMLKTQVSLLSTQLKQQTSDAVSTPLLNSDKPLTVSKQPVRERRSDEDTSKLSSKRQRCEDSRKDNREPRSPAPETSLKKKRKCDISQNLQDRENTDCELDGLPEVVQKGIYVSCKVKCSLSTAGVLFSFLLLSGFHSDKR</sequence>
<dbReference type="GO" id="GO:0070840">
    <property type="term" value="F:dynein complex binding"/>
    <property type="evidence" value="ECO:0007669"/>
    <property type="project" value="InterPro"/>
</dbReference>
<feature type="domain" description="Centromere protein Cenp-F leucine-rich repeat-containing" evidence="3">
    <location>
        <begin position="628"/>
        <end position="765"/>
    </location>
</feature>
<dbReference type="InterPro" id="IPR019513">
    <property type="entry name" value="Centromere_CenpF_leu-rich_rpt"/>
</dbReference>
<evidence type="ECO:0000313" key="5">
    <source>
        <dbReference type="Ensembl" id="ENSMCSP00000005365.1"/>
    </source>
</evidence>
<reference evidence="5" key="2">
    <citation type="submission" date="2025-09" db="UniProtKB">
        <authorList>
            <consortium name="Ensembl"/>
        </authorList>
    </citation>
    <scope>IDENTIFICATION</scope>
</reference>
<feature type="domain" description="Centromere protein Cenp-F leucine-rich repeat-containing" evidence="3">
    <location>
        <begin position="863"/>
        <end position="996"/>
    </location>
</feature>
<feature type="compositionally biased region" description="Basic and acidic residues" evidence="2">
    <location>
        <begin position="1457"/>
        <end position="1468"/>
    </location>
</feature>
<dbReference type="GO" id="GO:0000278">
    <property type="term" value="P:mitotic cell cycle"/>
    <property type="evidence" value="ECO:0007669"/>
    <property type="project" value="TreeGrafter"/>
</dbReference>
<dbReference type="GO" id="GO:0000775">
    <property type="term" value="C:chromosome, centromeric region"/>
    <property type="evidence" value="ECO:0007669"/>
    <property type="project" value="InterPro"/>
</dbReference>
<dbReference type="Pfam" id="PF10490">
    <property type="entry name" value="CENP-F_C_Rb_bdg"/>
    <property type="match status" value="1"/>
</dbReference>
<dbReference type="PANTHER" id="PTHR18874:SF10">
    <property type="entry name" value="CENTROMERE PROTEIN F"/>
    <property type="match status" value="1"/>
</dbReference>
<evidence type="ECO:0000256" key="1">
    <source>
        <dbReference type="SAM" id="Coils"/>
    </source>
</evidence>
<accession>A0A8C5TER2</accession>
<feature type="coiled-coil region" evidence="1">
    <location>
        <begin position="1155"/>
        <end position="1369"/>
    </location>
</feature>
<evidence type="ECO:0000259" key="4">
    <source>
        <dbReference type="Pfam" id="PF10490"/>
    </source>
</evidence>
<dbReference type="GO" id="GO:0000922">
    <property type="term" value="C:spindle pole"/>
    <property type="evidence" value="ECO:0007669"/>
    <property type="project" value="TreeGrafter"/>
</dbReference>
<feature type="region of interest" description="Disordered" evidence="2">
    <location>
        <begin position="59"/>
        <end position="87"/>
    </location>
</feature>
<evidence type="ECO:0008006" key="7">
    <source>
        <dbReference type="Google" id="ProtNLM"/>
    </source>
</evidence>
<keyword evidence="1" id="KW-0175">Coiled coil</keyword>
<dbReference type="SUPFAM" id="SSF57997">
    <property type="entry name" value="Tropomyosin"/>
    <property type="match status" value="1"/>
</dbReference>
<dbReference type="Proteomes" id="UP000694560">
    <property type="component" value="Unplaced"/>
</dbReference>
<protein>
    <recommendedName>
        <fullName evidence="7">Centromere protein F</fullName>
    </recommendedName>
</protein>
<feature type="coiled-coil region" evidence="1">
    <location>
        <begin position="273"/>
        <end position="377"/>
    </location>
</feature>
<dbReference type="InterPro" id="IPR043513">
    <property type="entry name" value="Cenp-F"/>
</dbReference>
<dbReference type="GO" id="GO:0051310">
    <property type="term" value="P:metaphase chromosome alignment"/>
    <property type="evidence" value="ECO:0007669"/>
    <property type="project" value="TreeGrafter"/>
</dbReference>
<feature type="domain" description="Kinetochore protein Cenp-F/LEK1 Rb protein-binding" evidence="4">
    <location>
        <begin position="1507"/>
        <end position="1528"/>
    </location>
</feature>
<evidence type="ECO:0000313" key="6">
    <source>
        <dbReference type="Proteomes" id="UP000694560"/>
    </source>
</evidence>
<dbReference type="GO" id="GO:0010389">
    <property type="term" value="P:regulation of G2/M transition of mitotic cell cycle"/>
    <property type="evidence" value="ECO:0007669"/>
    <property type="project" value="TreeGrafter"/>
</dbReference>
<evidence type="ECO:0000259" key="3">
    <source>
        <dbReference type="Pfam" id="PF10473"/>
    </source>
</evidence>
<proteinExistence type="predicted"/>
<dbReference type="Ensembl" id="ENSMCST00000005487.1">
    <property type="protein sequence ID" value="ENSMCSP00000005365.1"/>
    <property type="gene ID" value="ENSMCSG00000003883.1"/>
</dbReference>
<evidence type="ECO:0000256" key="2">
    <source>
        <dbReference type="SAM" id="MobiDB-lite"/>
    </source>
</evidence>
<feature type="coiled-coil region" evidence="1">
    <location>
        <begin position="699"/>
        <end position="1114"/>
    </location>
</feature>
<dbReference type="GO" id="GO:0042803">
    <property type="term" value="F:protein homodimerization activity"/>
    <property type="evidence" value="ECO:0007669"/>
    <property type="project" value="InterPro"/>
</dbReference>
<name>A0A8C5TER2_9PASS</name>